<reference evidence="2 3" key="1">
    <citation type="submission" date="2019-02" db="EMBL/GenBank/DDBJ databases">
        <title>Closed genome of Sporomusa termitida DSM 4440.</title>
        <authorList>
            <person name="Poehlein A."/>
            <person name="Daniel R."/>
        </authorList>
    </citation>
    <scope>NUCLEOTIDE SEQUENCE [LARGE SCALE GENOMIC DNA]</scope>
    <source>
        <strain evidence="2 3">DSM 4440</strain>
    </source>
</reference>
<evidence type="ECO:0000313" key="3">
    <source>
        <dbReference type="Proteomes" id="UP000320776"/>
    </source>
</evidence>
<gene>
    <name evidence="2" type="ORF">SPTER_01240</name>
</gene>
<dbReference type="InterPro" id="IPR036390">
    <property type="entry name" value="WH_DNA-bd_sf"/>
</dbReference>
<evidence type="ECO:0000259" key="1">
    <source>
        <dbReference type="PROSITE" id="PS51462"/>
    </source>
</evidence>
<dbReference type="PIRSF" id="PIRSF019423">
    <property type="entry name" value="NMN_biosyn"/>
    <property type="match status" value="1"/>
</dbReference>
<dbReference type="InterPro" id="IPR036388">
    <property type="entry name" value="WH-like_DNA-bd_sf"/>
</dbReference>
<dbReference type="Gene3D" id="1.10.10.10">
    <property type="entry name" value="Winged helix-like DNA-binding domain superfamily/Winged helix DNA-binding domain"/>
    <property type="match status" value="1"/>
</dbReference>
<sequence length="300" mass="34827">MSETNKQGLTEEQFLASYDASQYDRLSVTVDMLIFTVTEEEEKNYRRLPEKSLRLLLIRRSNHPYKHQWALPGGFVQLGESIDEAARRKLKEETNIGDIYMEQLYTWGDVARDPRTRVICASYMALVDHASLQIEASRQVADAAWFTVGCKLYQEQKTVTPTGYILQQLFHLTLSQADQQLAATIKTVKKVETKVTTVTREIVESSGIAFDHAKIIEYGIQRLRNKIEYTDIAFNLMPERFTLTKLQQVYEVILDTELLKANFRRKIADMVVETDEYTRDAGHRPSKLFKFNPKWMKIIE</sequence>
<dbReference type="SUPFAM" id="SSF46785">
    <property type="entry name" value="Winged helix' DNA-binding domain"/>
    <property type="match status" value="1"/>
</dbReference>
<proteinExistence type="predicted"/>
<dbReference type="Pfam" id="PF00293">
    <property type="entry name" value="NUDIX"/>
    <property type="match status" value="1"/>
</dbReference>
<dbReference type="InterPro" id="IPR054105">
    <property type="entry name" value="WHD_NrtR"/>
</dbReference>
<dbReference type="RefSeq" id="WP_144348585.1">
    <property type="nucleotide sequence ID" value="NZ_CP036259.1"/>
</dbReference>
<dbReference type="PANTHER" id="PTHR43736:SF4">
    <property type="entry name" value="SLR1690 PROTEIN"/>
    <property type="match status" value="1"/>
</dbReference>
<evidence type="ECO:0000313" key="2">
    <source>
        <dbReference type="EMBL" id="QDR78874.1"/>
    </source>
</evidence>
<dbReference type="AlphaFoldDB" id="A0A517DND3"/>
<dbReference type="CDD" id="cd18873">
    <property type="entry name" value="NUDIX_NadM_like"/>
    <property type="match status" value="1"/>
</dbReference>
<protein>
    <submittedName>
        <fullName evidence="2">NUDIX domain protein</fullName>
    </submittedName>
</protein>
<dbReference type="Proteomes" id="UP000320776">
    <property type="component" value="Chromosome"/>
</dbReference>
<dbReference type="Pfam" id="PF21906">
    <property type="entry name" value="WHD_NrtR"/>
    <property type="match status" value="1"/>
</dbReference>
<dbReference type="EMBL" id="CP036259">
    <property type="protein sequence ID" value="QDR78874.1"/>
    <property type="molecule type" value="Genomic_DNA"/>
</dbReference>
<dbReference type="KEGG" id="sted:SPTER_01240"/>
<dbReference type="Gene3D" id="3.90.79.10">
    <property type="entry name" value="Nucleoside Triphosphate Pyrophosphohydrolase"/>
    <property type="match status" value="1"/>
</dbReference>
<organism evidence="2 3">
    <name type="scientific">Sporomusa termitida</name>
    <dbReference type="NCBI Taxonomy" id="2377"/>
    <lineage>
        <taxon>Bacteria</taxon>
        <taxon>Bacillati</taxon>
        <taxon>Bacillota</taxon>
        <taxon>Negativicutes</taxon>
        <taxon>Selenomonadales</taxon>
        <taxon>Sporomusaceae</taxon>
        <taxon>Sporomusa</taxon>
    </lineage>
</organism>
<name>A0A517DND3_9FIRM</name>
<dbReference type="InterPro" id="IPR015797">
    <property type="entry name" value="NUDIX_hydrolase-like_dom_sf"/>
</dbReference>
<keyword evidence="3" id="KW-1185">Reference proteome</keyword>
<dbReference type="PANTHER" id="PTHR43736">
    <property type="entry name" value="ADP-RIBOSE PYROPHOSPHATASE"/>
    <property type="match status" value="1"/>
</dbReference>
<dbReference type="InterPro" id="IPR011213">
    <property type="entry name" value="NMN_biosyn"/>
</dbReference>
<dbReference type="OrthoDB" id="9786141at2"/>
<dbReference type="InterPro" id="IPR000086">
    <property type="entry name" value="NUDIX_hydrolase_dom"/>
</dbReference>
<accession>A0A517DND3</accession>
<dbReference type="PROSITE" id="PS51462">
    <property type="entry name" value="NUDIX"/>
    <property type="match status" value="1"/>
</dbReference>
<dbReference type="SUPFAM" id="SSF55811">
    <property type="entry name" value="Nudix"/>
    <property type="match status" value="1"/>
</dbReference>
<feature type="domain" description="Nudix hydrolase" evidence="1">
    <location>
        <begin position="25"/>
        <end position="171"/>
    </location>
</feature>